<dbReference type="EMBL" id="JAFHKP010000030">
    <property type="protein sequence ID" value="KAG5472982.1"/>
    <property type="molecule type" value="Genomic_DNA"/>
</dbReference>
<dbReference type="AlphaFoldDB" id="A0A836GS66"/>
<comment type="caution">
    <text evidence="2">The sequence shown here is derived from an EMBL/GenBank/DDBJ whole genome shotgun (WGS) entry which is preliminary data.</text>
</comment>
<protein>
    <submittedName>
        <fullName evidence="2">Uncharacterized protein</fullName>
    </submittedName>
</protein>
<feature type="signal peptide" evidence="1">
    <location>
        <begin position="1"/>
        <end position="21"/>
    </location>
</feature>
<evidence type="ECO:0000256" key="1">
    <source>
        <dbReference type="SAM" id="SignalP"/>
    </source>
</evidence>
<evidence type="ECO:0000313" key="2">
    <source>
        <dbReference type="EMBL" id="KAG5472982.1"/>
    </source>
</evidence>
<feature type="chain" id="PRO_5032966540" evidence="1">
    <location>
        <begin position="22"/>
        <end position="102"/>
    </location>
</feature>
<dbReference type="OrthoDB" id="272413at2759"/>
<sequence length="102" mass="10866">MPLFSLLGFIFGLSCLPVDLAAISVAQERIFQQERAIENGELIDRDIILEGVEAAAGGAAMKVLIQLADEAANRERTPSVSQLRQMVTSPLLSSLLPLSSAA</sequence>
<dbReference type="Proteomes" id="UP000674179">
    <property type="component" value="Chromosome 30"/>
</dbReference>
<organism evidence="2 3">
    <name type="scientific">Leishmania enriettii</name>
    <dbReference type="NCBI Taxonomy" id="5663"/>
    <lineage>
        <taxon>Eukaryota</taxon>
        <taxon>Discoba</taxon>
        <taxon>Euglenozoa</taxon>
        <taxon>Kinetoplastea</taxon>
        <taxon>Metakinetoplastina</taxon>
        <taxon>Trypanosomatida</taxon>
        <taxon>Trypanosomatidae</taxon>
        <taxon>Leishmaniinae</taxon>
        <taxon>Leishmania</taxon>
    </lineage>
</organism>
<dbReference type="GeneID" id="94170148"/>
<reference evidence="2 3" key="1">
    <citation type="submission" date="2021-02" db="EMBL/GenBank/DDBJ databases">
        <title>Leishmania (Mundinia) enrietti genome sequencing and assembly.</title>
        <authorList>
            <person name="Almutairi H."/>
            <person name="Gatherer D."/>
        </authorList>
    </citation>
    <scope>NUCLEOTIDE SEQUENCE [LARGE SCALE GENOMIC DNA]</scope>
    <source>
        <strain evidence="2">CUR178</strain>
    </source>
</reference>
<dbReference type="KEGG" id="lenr:94170148"/>
<keyword evidence="3" id="KW-1185">Reference proteome</keyword>
<dbReference type="RefSeq" id="XP_067690741.1">
    <property type="nucleotide sequence ID" value="XM_067834638.1"/>
</dbReference>
<evidence type="ECO:0000313" key="3">
    <source>
        <dbReference type="Proteomes" id="UP000674179"/>
    </source>
</evidence>
<name>A0A836GS66_LEIEN</name>
<gene>
    <name evidence="2" type="ORF">CUR178_02898</name>
</gene>
<keyword evidence="1" id="KW-0732">Signal</keyword>
<accession>A0A836GS66</accession>
<proteinExistence type="predicted"/>